<feature type="region of interest" description="Disordered" evidence="1">
    <location>
        <begin position="229"/>
        <end position="331"/>
    </location>
</feature>
<keyword evidence="2" id="KW-0812">Transmembrane</keyword>
<gene>
    <name evidence="3" type="ORF">PROH_20010</name>
</gene>
<accession>A0A0M2PP31</accession>
<dbReference type="OrthoDB" id="465609at2"/>
<proteinExistence type="predicted"/>
<sequence>MAASAPTSSPRSRNLIIYGILTTLLVGLAFMAKAAAVIVAQRLLYPLPLVGGLVRSLEVLDLLNILIFAIVGMGLGLLTRFLPPDSRYHISYGLLVVLMPLLFLSGSLLHYQLWVNGVSTANDLTYATAKTLTNEWLQSTLGDTGFWGYYRFTAQYTVLPLEPDQVRQATLGADRVGSLVGGLVGWDQARVIGWLSFNTWILRLFYFAIACFSGITHFQDGIIQMHLTQDRQQQKRQQQQDKRQFSSGKGLPSSPSQGQDKTLDRQRREYDRQQRLEQAQADAERDRQERNRQAHDRHSQAQLEQERREAQQRQEEKRQQEKRQQEKRQKD</sequence>
<keyword evidence="4" id="KW-1185">Reference proteome</keyword>
<dbReference type="Proteomes" id="UP000034681">
    <property type="component" value="Unassembled WGS sequence"/>
</dbReference>
<comment type="caution">
    <text evidence="3">The sequence shown here is derived from an EMBL/GenBank/DDBJ whole genome shotgun (WGS) entry which is preliminary data.</text>
</comment>
<dbReference type="STRING" id="317619.GCA_000332315_02878"/>
<organism evidence="3 4">
    <name type="scientific">Prochlorothrix hollandica PCC 9006 = CALU 1027</name>
    <dbReference type="NCBI Taxonomy" id="317619"/>
    <lineage>
        <taxon>Bacteria</taxon>
        <taxon>Bacillati</taxon>
        <taxon>Cyanobacteriota</taxon>
        <taxon>Cyanophyceae</taxon>
        <taxon>Prochlorotrichales</taxon>
        <taxon>Prochlorotrichaceae</taxon>
        <taxon>Prochlorothrix</taxon>
    </lineage>
</organism>
<reference evidence="3" key="1">
    <citation type="submission" date="2012-04" db="EMBL/GenBank/DDBJ databases">
        <authorList>
            <person name="Borisov I.G."/>
            <person name="Ivanikova N.V."/>
            <person name="Pinevich A.V."/>
        </authorList>
    </citation>
    <scope>NUCLEOTIDE SEQUENCE</scope>
    <source>
        <strain evidence="3">CALU 1027</strain>
    </source>
</reference>
<dbReference type="AlphaFoldDB" id="A0A0M2PP31"/>
<feature type="compositionally biased region" description="Basic and acidic residues" evidence="1">
    <location>
        <begin position="229"/>
        <end position="244"/>
    </location>
</feature>
<name>A0A0M2PP31_PROHO</name>
<evidence type="ECO:0000313" key="4">
    <source>
        <dbReference type="Proteomes" id="UP000034681"/>
    </source>
</evidence>
<protein>
    <submittedName>
        <fullName evidence="3">Uncharacterized protein</fullName>
    </submittedName>
</protein>
<dbReference type="RefSeq" id="WP_017713161.1">
    <property type="nucleotide sequence ID" value="NZ_KB235939.1"/>
</dbReference>
<dbReference type="eggNOG" id="ENOG502Z975">
    <property type="taxonomic scope" value="Bacteria"/>
</dbReference>
<keyword evidence="2" id="KW-1133">Transmembrane helix</keyword>
<feature type="transmembrane region" description="Helical" evidence="2">
    <location>
        <begin position="90"/>
        <end position="111"/>
    </location>
</feature>
<feature type="transmembrane region" description="Helical" evidence="2">
    <location>
        <begin position="59"/>
        <end position="78"/>
    </location>
</feature>
<feature type="compositionally biased region" description="Basic and acidic residues" evidence="1">
    <location>
        <begin position="261"/>
        <end position="275"/>
    </location>
</feature>
<keyword evidence="2" id="KW-0472">Membrane</keyword>
<evidence type="ECO:0000256" key="2">
    <source>
        <dbReference type="SAM" id="Phobius"/>
    </source>
</evidence>
<evidence type="ECO:0000256" key="1">
    <source>
        <dbReference type="SAM" id="MobiDB-lite"/>
    </source>
</evidence>
<feature type="transmembrane region" description="Helical" evidence="2">
    <location>
        <begin position="200"/>
        <end position="218"/>
    </location>
</feature>
<dbReference type="EMBL" id="AJTX02000010">
    <property type="protein sequence ID" value="KKI98034.1"/>
    <property type="molecule type" value="Genomic_DNA"/>
</dbReference>
<feature type="compositionally biased region" description="Basic and acidic residues" evidence="1">
    <location>
        <begin position="282"/>
        <end position="331"/>
    </location>
</feature>
<evidence type="ECO:0000313" key="3">
    <source>
        <dbReference type="EMBL" id="KKI98034.1"/>
    </source>
</evidence>
<feature type="transmembrane region" description="Helical" evidence="2">
    <location>
        <begin position="15"/>
        <end position="39"/>
    </location>
</feature>